<feature type="transmembrane region" description="Helical" evidence="1">
    <location>
        <begin position="273"/>
        <end position="295"/>
    </location>
</feature>
<dbReference type="OrthoDB" id="9837206at2"/>
<protein>
    <submittedName>
        <fullName evidence="2">ABC transporter permease</fullName>
    </submittedName>
</protein>
<feature type="transmembrane region" description="Helical" evidence="1">
    <location>
        <begin position="236"/>
        <end position="261"/>
    </location>
</feature>
<keyword evidence="1" id="KW-0812">Transmembrane</keyword>
<feature type="transmembrane region" description="Helical" evidence="1">
    <location>
        <begin position="192"/>
        <end position="215"/>
    </location>
</feature>
<dbReference type="AlphaFoldDB" id="A0A5R9EGR9"/>
<sequence>MSQLWTYVKTNMRANAKQWMSILALYVAMPIFFSLLMGFSFSSAFVPEQTSNPVEVSINNEDQGEVGQVFIDAFSNETMQSYVDIVESHDDSNFVIHLQPEYSQRLEDTLVSIESKENASASEEAILTQLITSFQSSLVNQQQLGEELGAKSDQATVDELIDSLNRASQLSSEQVFVKEQYESQSALTSNQYISVSGLVYIFILSLAGSIGLKTNEDMKGLRKRIGVLPLTPAQDVIYGIISDTLTYTFLASLYMVIWRFIDSTTFVGNPLFYLGWIVVYALLFQVLNGILYYFIPDKYVNLVYLIITSLYMILGFLPIDRLIGGEFGEIFSQNYYREIFSQPMIDYILNNDWMSNIGIAVGIVLVSVILIFFVIQLRNRRELKPI</sequence>
<dbReference type="EMBL" id="VBSP01000002">
    <property type="protein sequence ID" value="TLQ49352.1"/>
    <property type="molecule type" value="Genomic_DNA"/>
</dbReference>
<keyword evidence="1" id="KW-0472">Membrane</keyword>
<accession>A0A5R9EGR9</accession>
<feature type="transmembrane region" description="Helical" evidence="1">
    <location>
        <begin position="353"/>
        <end position="375"/>
    </location>
</feature>
<reference evidence="2 3" key="1">
    <citation type="submission" date="2019-05" db="EMBL/GenBank/DDBJ databases">
        <title>The metagenome of a microbial culture collection derived from dairy environment covers the genomic content of the human microbiome.</title>
        <authorList>
            <person name="Roder T."/>
            <person name="Wuthrich D."/>
            <person name="Sattari Z."/>
            <person name="Von Ah U."/>
            <person name="Bar C."/>
            <person name="Ronchi F."/>
            <person name="Macpherson A.J."/>
            <person name="Ganal-Vonarburg S.C."/>
            <person name="Bruggmann R."/>
            <person name="Vergeres G."/>
        </authorList>
    </citation>
    <scope>NUCLEOTIDE SEQUENCE [LARGE SCALE GENOMIC DNA]</scope>
    <source>
        <strain evidence="2 3">FAM 24227</strain>
    </source>
</reference>
<evidence type="ECO:0000313" key="2">
    <source>
        <dbReference type="EMBL" id="TLQ49352.1"/>
    </source>
</evidence>
<organism evidence="2 3">
    <name type="scientific">Ruoffia tabacinasalis</name>
    <dbReference type="NCBI Taxonomy" id="87458"/>
    <lineage>
        <taxon>Bacteria</taxon>
        <taxon>Bacillati</taxon>
        <taxon>Bacillota</taxon>
        <taxon>Bacilli</taxon>
        <taxon>Lactobacillales</taxon>
        <taxon>Aerococcaceae</taxon>
        <taxon>Ruoffia</taxon>
    </lineage>
</organism>
<feature type="transmembrane region" description="Helical" evidence="1">
    <location>
        <begin position="21"/>
        <end position="41"/>
    </location>
</feature>
<dbReference type="Proteomes" id="UP000306420">
    <property type="component" value="Unassembled WGS sequence"/>
</dbReference>
<evidence type="ECO:0000256" key="1">
    <source>
        <dbReference type="SAM" id="Phobius"/>
    </source>
</evidence>
<keyword evidence="1" id="KW-1133">Transmembrane helix</keyword>
<comment type="caution">
    <text evidence="2">The sequence shown here is derived from an EMBL/GenBank/DDBJ whole genome shotgun (WGS) entry which is preliminary data.</text>
</comment>
<dbReference type="RefSeq" id="WP_138403634.1">
    <property type="nucleotide sequence ID" value="NZ_VBSP01000002.1"/>
</dbReference>
<feature type="transmembrane region" description="Helical" evidence="1">
    <location>
        <begin position="302"/>
        <end position="319"/>
    </location>
</feature>
<gene>
    <name evidence="2" type="ORF">FEZ33_01585</name>
</gene>
<evidence type="ECO:0000313" key="3">
    <source>
        <dbReference type="Proteomes" id="UP000306420"/>
    </source>
</evidence>
<name>A0A5R9EGR9_9LACT</name>
<proteinExistence type="predicted"/>